<evidence type="ECO:0000313" key="2">
    <source>
        <dbReference type="EMBL" id="CAE7486935.1"/>
    </source>
</evidence>
<evidence type="ECO:0000256" key="1">
    <source>
        <dbReference type="SAM" id="Phobius"/>
    </source>
</evidence>
<comment type="caution">
    <text evidence="2">The sequence shown here is derived from an EMBL/GenBank/DDBJ whole genome shotgun (WGS) entry which is preliminary data.</text>
</comment>
<name>A0A812SLJ4_9DINO</name>
<keyword evidence="3" id="KW-1185">Reference proteome</keyword>
<feature type="transmembrane region" description="Helical" evidence="1">
    <location>
        <begin position="41"/>
        <end position="64"/>
    </location>
</feature>
<keyword evidence="1" id="KW-0472">Membrane</keyword>
<sequence length="69" mass="7467">MRPSQAAIPVSFLRADSDDFVLKVPPRPQLPVLLPADLFYPFTIGSAARLGWSTALALILLALAEFKTA</sequence>
<dbReference type="AlphaFoldDB" id="A0A812SLJ4"/>
<dbReference type="Proteomes" id="UP000604046">
    <property type="component" value="Unassembled WGS sequence"/>
</dbReference>
<keyword evidence="1" id="KW-1133">Transmembrane helix</keyword>
<proteinExistence type="predicted"/>
<keyword evidence="1" id="KW-0812">Transmembrane</keyword>
<gene>
    <name evidence="2" type="ORF">SNAT2548_LOCUS27313</name>
</gene>
<dbReference type="EMBL" id="CAJNDS010002462">
    <property type="protein sequence ID" value="CAE7486935.1"/>
    <property type="molecule type" value="Genomic_DNA"/>
</dbReference>
<protein>
    <submittedName>
        <fullName evidence="2">Uncharacterized protein</fullName>
    </submittedName>
</protein>
<reference evidence="2" key="1">
    <citation type="submission" date="2021-02" db="EMBL/GenBank/DDBJ databases">
        <authorList>
            <person name="Dougan E. K."/>
            <person name="Rhodes N."/>
            <person name="Thang M."/>
            <person name="Chan C."/>
        </authorList>
    </citation>
    <scope>NUCLEOTIDE SEQUENCE</scope>
</reference>
<organism evidence="2 3">
    <name type="scientific">Symbiodinium natans</name>
    <dbReference type="NCBI Taxonomy" id="878477"/>
    <lineage>
        <taxon>Eukaryota</taxon>
        <taxon>Sar</taxon>
        <taxon>Alveolata</taxon>
        <taxon>Dinophyceae</taxon>
        <taxon>Suessiales</taxon>
        <taxon>Symbiodiniaceae</taxon>
        <taxon>Symbiodinium</taxon>
    </lineage>
</organism>
<evidence type="ECO:0000313" key="3">
    <source>
        <dbReference type="Proteomes" id="UP000604046"/>
    </source>
</evidence>
<accession>A0A812SLJ4</accession>